<accession>A0A0B1YS11</accession>
<dbReference type="AlphaFoldDB" id="A0A0B1YS11"/>
<dbReference type="RefSeq" id="WP_039594629.1">
    <property type="nucleotide sequence ID" value="NZ_JQGJ02000037.1"/>
</dbReference>
<evidence type="ECO:0008006" key="3">
    <source>
        <dbReference type="Google" id="ProtNLM"/>
    </source>
</evidence>
<comment type="caution">
    <text evidence="1">The sequence shown here is derived from an EMBL/GenBank/DDBJ whole genome shotgun (WGS) entry which is preliminary data.</text>
</comment>
<reference evidence="2" key="1">
    <citation type="submission" date="2015-03" db="EMBL/GenBank/DDBJ databases">
        <title>Pseudomonas frederiksbergensis hydrocarbon degrader.</title>
        <authorList>
            <person name="Brown L.M."/>
            <person name="Ruiz O.N."/>
            <person name="Mueller S."/>
            <person name="Gunasekera T.S."/>
        </authorList>
    </citation>
    <scope>NUCLEOTIDE SEQUENCE [LARGE SCALE GENOMIC DNA]</scope>
    <source>
        <strain evidence="2">SI8</strain>
    </source>
</reference>
<evidence type="ECO:0000313" key="2">
    <source>
        <dbReference type="Proteomes" id="UP000030949"/>
    </source>
</evidence>
<dbReference type="EMBL" id="JQGJ01000040">
    <property type="protein sequence ID" value="KHK61265.1"/>
    <property type="molecule type" value="Genomic_DNA"/>
</dbReference>
<proteinExistence type="predicted"/>
<dbReference type="Proteomes" id="UP000030949">
    <property type="component" value="Unassembled WGS sequence"/>
</dbReference>
<dbReference type="OrthoDB" id="6899605at2"/>
<organism evidence="1 2">
    <name type="scientific">Pseudomonas frederiksbergensis</name>
    <dbReference type="NCBI Taxonomy" id="104087"/>
    <lineage>
        <taxon>Bacteria</taxon>
        <taxon>Pseudomonadati</taxon>
        <taxon>Pseudomonadota</taxon>
        <taxon>Gammaproteobacteria</taxon>
        <taxon>Pseudomonadales</taxon>
        <taxon>Pseudomonadaceae</taxon>
        <taxon>Pseudomonas</taxon>
    </lineage>
</organism>
<name>A0A0B1YS11_9PSED</name>
<protein>
    <recommendedName>
        <fullName evidence="3">PAAR domain-containing protein</fullName>
    </recommendedName>
</protein>
<evidence type="ECO:0000313" key="1">
    <source>
        <dbReference type="EMBL" id="KHK61265.1"/>
    </source>
</evidence>
<sequence>MHASLQLGYTNEVSAEYLSHMDDCYFKEQQPSSFIDEQRAYVKAHPPTAIYRVATEGSQTRDGGVVQQGTLRMVFTLDSGQQVCAARKGDLVVYADGRTAQIVTTAGEANSHIALVGSRLSNGDEIINTPQEGFLLFTREGVPMAEDFLPVLTLAEVQPPSSDVAMENVR</sequence>
<gene>
    <name evidence="1" type="ORF">JZ00_29600</name>
</gene>